<feature type="domain" description="Prenyltransferase alpha-alpha toroid" evidence="3">
    <location>
        <begin position="77"/>
        <end position="174"/>
    </location>
</feature>
<evidence type="ECO:0000256" key="2">
    <source>
        <dbReference type="SAM" id="Phobius"/>
    </source>
</evidence>
<keyword evidence="5" id="KW-1185">Reference proteome</keyword>
<accession>A0A8J7M271</accession>
<dbReference type="GO" id="GO:0003824">
    <property type="term" value="F:catalytic activity"/>
    <property type="evidence" value="ECO:0007669"/>
    <property type="project" value="InterPro"/>
</dbReference>
<keyword evidence="2" id="KW-1133">Transmembrane helix</keyword>
<dbReference type="RefSeq" id="WP_199386328.1">
    <property type="nucleotide sequence ID" value="NZ_JAEMHM010000022.1"/>
</dbReference>
<evidence type="ECO:0000313" key="5">
    <source>
        <dbReference type="Proteomes" id="UP000636888"/>
    </source>
</evidence>
<comment type="caution">
    <text evidence="4">The sequence shown here is derived from an EMBL/GenBank/DDBJ whole genome shotgun (WGS) entry which is preliminary data.</text>
</comment>
<dbReference type="EMBL" id="JAEMHM010000022">
    <property type="protein sequence ID" value="MBJ6727350.1"/>
    <property type="molecule type" value="Genomic_DNA"/>
</dbReference>
<dbReference type="Pfam" id="PF00432">
    <property type="entry name" value="Prenyltrans"/>
    <property type="match status" value="1"/>
</dbReference>
<keyword evidence="1" id="KW-0677">Repeat</keyword>
<protein>
    <recommendedName>
        <fullName evidence="3">Prenyltransferase alpha-alpha toroid domain-containing protein</fullName>
    </recommendedName>
</protein>
<evidence type="ECO:0000256" key="1">
    <source>
        <dbReference type="ARBA" id="ARBA00022737"/>
    </source>
</evidence>
<dbReference type="InterPro" id="IPR001330">
    <property type="entry name" value="Prenyltrans"/>
</dbReference>
<keyword evidence="2" id="KW-0472">Membrane</keyword>
<feature type="transmembrane region" description="Helical" evidence="2">
    <location>
        <begin position="15"/>
        <end position="35"/>
    </location>
</feature>
<gene>
    <name evidence="4" type="ORF">JFN93_21775</name>
</gene>
<dbReference type="AlphaFoldDB" id="A0A8J7M271"/>
<organism evidence="4 5">
    <name type="scientific">Geomesophilobacter sediminis</name>
    <dbReference type="NCBI Taxonomy" id="2798584"/>
    <lineage>
        <taxon>Bacteria</taxon>
        <taxon>Pseudomonadati</taxon>
        <taxon>Thermodesulfobacteriota</taxon>
        <taxon>Desulfuromonadia</taxon>
        <taxon>Geobacterales</taxon>
        <taxon>Geobacteraceae</taxon>
        <taxon>Geomesophilobacter</taxon>
    </lineage>
</organism>
<dbReference type="Proteomes" id="UP000636888">
    <property type="component" value="Unassembled WGS sequence"/>
</dbReference>
<keyword evidence="2" id="KW-0812">Transmembrane</keyword>
<evidence type="ECO:0000259" key="3">
    <source>
        <dbReference type="Pfam" id="PF00432"/>
    </source>
</evidence>
<reference evidence="4" key="1">
    <citation type="submission" date="2020-12" db="EMBL/GenBank/DDBJ databases">
        <title>Geomonas sp. Red875, isolated from river sediment.</title>
        <authorList>
            <person name="Xu Z."/>
            <person name="Zhang Z."/>
            <person name="Masuda Y."/>
            <person name="Itoh H."/>
            <person name="Senoo K."/>
        </authorList>
    </citation>
    <scope>NUCLEOTIDE SEQUENCE</scope>
    <source>
        <strain evidence="4">Red875</strain>
    </source>
</reference>
<evidence type="ECO:0000313" key="4">
    <source>
        <dbReference type="EMBL" id="MBJ6727350.1"/>
    </source>
</evidence>
<name>A0A8J7M271_9BACT</name>
<proteinExistence type="predicted"/>
<sequence>MMPSINTNVHKMNKLAQYGFAITVPSSSIGGKILLVLKFAKRITRHIFLYTADLAFSLFFPECRILSRMPLDVFYSRTGKFREHPLSNFLVKWDLPSISSTYSALTILSLFKGISPDTDLKYAATLLFQALHNSYDQDSGAFLDYGTKMPDFRATYYGIRSIKLLEEISGITKECLLSELSIDSEQLCSFLLLKGQSTEYLHLWEKIQPNFSILEKSLSSISYISNDLFKLGYVYSLHDLGDYILEKDGQIQGFKLFISDKHPNISANKSGMLLLPVLNNLRDSPIRPDNIDVEAIMRTAVISLHTYDKGNIYSQLFNIYNTIITIKLIEDCCNMSSDNITHVEEIMYLVDSMLDILNQSLNYKGGFLFNTEFYSAPNLYASRLFVEILHLRSKLRIINKTGLENFIYDTFDFQSGLFRNYPYRSWYYLRNIKAGRQIAAPRL</sequence>